<feature type="compositionally biased region" description="Pro residues" evidence="1">
    <location>
        <begin position="19"/>
        <end position="33"/>
    </location>
</feature>
<dbReference type="InterPro" id="IPR036366">
    <property type="entry name" value="PGBDSf"/>
</dbReference>
<feature type="domain" description="Peptidoglycan binding-like" evidence="2">
    <location>
        <begin position="119"/>
        <end position="179"/>
    </location>
</feature>
<sequence length="374" mass="39733">MARVEPWDSSHSPRTQPLPRDPAPCRGAPPPPTDYFGADNCRPLESAAPPHPWGNQALDRVNCGISSFWGRERSTLGLRDPRSAAYEINISPRAADAEPFPLRARLEATVGRTLVEGDSGTDVQMLQAVLNYHRVPGIDPVLAVDGVFGPATTSRVISFQNQNGLTQDGIVGLNTRAQLMTIGQFTAAYTVDVDPPQVAGPGGPGAGPTQTTEYALTNGFKVTLNPWEPPPARLRYVLEFEAAWVIKNPQSPTSLALSVGGEIGRAVSVRSPDGPYTFSGAGSVIGKYEKEVESGPIKLDASLQAMFELDYETGDPVVSTAAGVSLTSGISFAVIKERFYLFAQGELAVGVKLVPGEAQSSVQLEGTSGLKLTF</sequence>
<proteinExistence type="predicted"/>
<gene>
    <name evidence="3" type="ORF">O0S08_04155</name>
</gene>
<dbReference type="Gene3D" id="1.10.101.10">
    <property type="entry name" value="PGBD-like superfamily/PGBD"/>
    <property type="match status" value="1"/>
</dbReference>
<dbReference type="SUPFAM" id="SSF47090">
    <property type="entry name" value="PGBD-like"/>
    <property type="match status" value="1"/>
</dbReference>
<protein>
    <submittedName>
        <fullName evidence="3">Peptidoglycan-binding domain-containing protein</fullName>
    </submittedName>
</protein>
<dbReference type="Pfam" id="PF01471">
    <property type="entry name" value="PG_binding_1"/>
    <property type="match status" value="1"/>
</dbReference>
<dbReference type="EMBL" id="CP114040">
    <property type="protein sequence ID" value="WAS95331.1"/>
    <property type="molecule type" value="Genomic_DNA"/>
</dbReference>
<evidence type="ECO:0000259" key="2">
    <source>
        <dbReference type="Pfam" id="PF01471"/>
    </source>
</evidence>
<dbReference type="RefSeq" id="WP_269037663.1">
    <property type="nucleotide sequence ID" value="NZ_CP114040.1"/>
</dbReference>
<accession>A0ABY7H7U3</accession>
<evidence type="ECO:0000313" key="3">
    <source>
        <dbReference type="EMBL" id="WAS95331.1"/>
    </source>
</evidence>
<dbReference type="InterPro" id="IPR036365">
    <property type="entry name" value="PGBD-like_sf"/>
</dbReference>
<feature type="region of interest" description="Disordered" evidence="1">
    <location>
        <begin position="1"/>
        <end position="43"/>
    </location>
</feature>
<name>A0ABY7H7U3_9BACT</name>
<evidence type="ECO:0000256" key="1">
    <source>
        <dbReference type="SAM" id="MobiDB-lite"/>
    </source>
</evidence>
<organism evidence="3 4">
    <name type="scientific">Nannocystis punicea</name>
    <dbReference type="NCBI Taxonomy" id="2995304"/>
    <lineage>
        <taxon>Bacteria</taxon>
        <taxon>Pseudomonadati</taxon>
        <taxon>Myxococcota</taxon>
        <taxon>Polyangia</taxon>
        <taxon>Nannocystales</taxon>
        <taxon>Nannocystaceae</taxon>
        <taxon>Nannocystis</taxon>
    </lineage>
</organism>
<reference evidence="3" key="1">
    <citation type="submission" date="2022-11" db="EMBL/GenBank/DDBJ databases">
        <title>Minimal conservation of predation-associated metabolite biosynthetic gene clusters underscores biosynthetic potential of Myxococcota including descriptions for ten novel species: Archangium lansinium sp. nov., Myxococcus landrumus sp. nov., Nannocystis bai.</title>
        <authorList>
            <person name="Ahearne A."/>
            <person name="Stevens C."/>
            <person name="Dowd S."/>
        </authorList>
    </citation>
    <scope>NUCLEOTIDE SEQUENCE</scope>
    <source>
        <strain evidence="3">Fl3</strain>
    </source>
</reference>
<keyword evidence="4" id="KW-1185">Reference proteome</keyword>
<dbReference type="InterPro" id="IPR002477">
    <property type="entry name" value="Peptidoglycan-bd-like"/>
</dbReference>
<evidence type="ECO:0000313" key="4">
    <source>
        <dbReference type="Proteomes" id="UP001164459"/>
    </source>
</evidence>
<dbReference type="Proteomes" id="UP001164459">
    <property type="component" value="Chromosome"/>
</dbReference>